<sequence length="63" mass="6924">MPWKPIMVKTACCCHAMMNQRMFLGAGERGDDSASGNYGKSGKEVFSLTEVDSPRQRVAETLV</sequence>
<organism evidence="1 2">
    <name type="scientific">Planktothricoides raciborskii FACHB-1370</name>
    <dbReference type="NCBI Taxonomy" id="2949576"/>
    <lineage>
        <taxon>Bacteria</taxon>
        <taxon>Bacillati</taxon>
        <taxon>Cyanobacteriota</taxon>
        <taxon>Cyanophyceae</taxon>
        <taxon>Oscillatoriophycideae</taxon>
        <taxon>Oscillatoriales</taxon>
        <taxon>Oscillatoriaceae</taxon>
        <taxon>Planktothricoides</taxon>
    </lineage>
</organism>
<reference evidence="1 2" key="1">
    <citation type="journal article" date="2020" name="ISME J.">
        <title>Comparative genomics reveals insights into cyanobacterial evolution and habitat adaptation.</title>
        <authorList>
            <person name="Chen M.Y."/>
            <person name="Teng W.K."/>
            <person name="Zhao L."/>
            <person name="Hu C.X."/>
            <person name="Zhou Y.K."/>
            <person name="Han B.P."/>
            <person name="Song L.R."/>
            <person name="Shu W.S."/>
        </authorList>
    </citation>
    <scope>NUCLEOTIDE SEQUENCE [LARGE SCALE GENOMIC DNA]</scope>
    <source>
        <strain evidence="1 2">FACHB-1370</strain>
    </source>
</reference>
<dbReference type="EMBL" id="JACJSK010000002">
    <property type="protein sequence ID" value="MBD2542638.1"/>
    <property type="molecule type" value="Genomic_DNA"/>
</dbReference>
<dbReference type="RefSeq" id="WP_156331624.1">
    <property type="nucleotide sequence ID" value="NZ_JACJSK010000002.1"/>
</dbReference>
<name>A0ABR8E8Z4_9CYAN</name>
<accession>A0ABR8E8Z4</accession>
<comment type="caution">
    <text evidence="1">The sequence shown here is derived from an EMBL/GenBank/DDBJ whole genome shotgun (WGS) entry which is preliminary data.</text>
</comment>
<dbReference type="Proteomes" id="UP000641954">
    <property type="component" value="Unassembled WGS sequence"/>
</dbReference>
<evidence type="ECO:0000313" key="2">
    <source>
        <dbReference type="Proteomes" id="UP000641954"/>
    </source>
</evidence>
<proteinExistence type="predicted"/>
<gene>
    <name evidence="1" type="ORF">H6G72_01885</name>
</gene>
<keyword evidence="2" id="KW-1185">Reference proteome</keyword>
<protein>
    <recommendedName>
        <fullName evidence="3">Transposase</fullName>
    </recommendedName>
</protein>
<evidence type="ECO:0008006" key="3">
    <source>
        <dbReference type="Google" id="ProtNLM"/>
    </source>
</evidence>
<evidence type="ECO:0000313" key="1">
    <source>
        <dbReference type="EMBL" id="MBD2542638.1"/>
    </source>
</evidence>